<gene>
    <name evidence="7" type="ORF">T310_3535</name>
</gene>
<dbReference type="EC" id="3.6.3.6" evidence="7"/>
<proteinExistence type="inferred from homology"/>
<feature type="compositionally biased region" description="Low complexity" evidence="5">
    <location>
        <begin position="556"/>
        <end position="572"/>
    </location>
</feature>
<keyword evidence="7" id="KW-0378">Hydrolase</keyword>
<dbReference type="EMBL" id="LASV01000142">
    <property type="protein sequence ID" value="KKA22456.1"/>
    <property type="molecule type" value="Genomic_DNA"/>
</dbReference>
<organism evidence="7 8">
    <name type="scientific">Rasamsonia emersonii (strain ATCC 16479 / CBS 393.64 / IMI 116815)</name>
    <dbReference type="NCBI Taxonomy" id="1408163"/>
    <lineage>
        <taxon>Eukaryota</taxon>
        <taxon>Fungi</taxon>
        <taxon>Dikarya</taxon>
        <taxon>Ascomycota</taxon>
        <taxon>Pezizomycotina</taxon>
        <taxon>Eurotiomycetes</taxon>
        <taxon>Eurotiomycetidae</taxon>
        <taxon>Eurotiales</taxon>
        <taxon>Trichocomaceae</taxon>
        <taxon>Rasamsonia</taxon>
    </lineage>
</organism>
<dbReference type="SUPFAM" id="SSF48371">
    <property type="entry name" value="ARM repeat"/>
    <property type="match status" value="1"/>
</dbReference>
<reference evidence="7 8" key="1">
    <citation type="submission" date="2015-04" db="EMBL/GenBank/DDBJ databases">
        <authorList>
            <person name="Heijne W.H."/>
            <person name="Fedorova N.D."/>
            <person name="Nierman W.C."/>
            <person name="Vollebregt A.W."/>
            <person name="Zhao Z."/>
            <person name="Wu L."/>
            <person name="Kumar M."/>
            <person name="Stam H."/>
            <person name="van den Berg M.A."/>
            <person name="Pel H.J."/>
        </authorList>
    </citation>
    <scope>NUCLEOTIDE SEQUENCE [LARGE SCALE GENOMIC DNA]</scope>
    <source>
        <strain evidence="7 8">CBS 393.64</strain>
    </source>
</reference>
<keyword evidence="2" id="KW-0813">Transport</keyword>
<dbReference type="InterPro" id="IPR016024">
    <property type="entry name" value="ARM-type_fold"/>
</dbReference>
<feature type="region of interest" description="Disordered" evidence="5">
    <location>
        <begin position="503"/>
        <end position="534"/>
    </location>
</feature>
<evidence type="ECO:0000256" key="2">
    <source>
        <dbReference type="ARBA" id="ARBA00022448"/>
    </source>
</evidence>
<dbReference type="Pfam" id="PF11698">
    <property type="entry name" value="V-ATPase_H_C"/>
    <property type="match status" value="1"/>
</dbReference>
<dbReference type="FunFam" id="1.25.40.150:FF:000002">
    <property type="entry name" value="V-type proton ATPase subunit H"/>
    <property type="match status" value="1"/>
</dbReference>
<keyword evidence="3" id="KW-0375">Hydrogen ion transport</keyword>
<dbReference type="GO" id="GO:0046961">
    <property type="term" value="F:proton-transporting ATPase activity, rotational mechanism"/>
    <property type="evidence" value="ECO:0007669"/>
    <property type="project" value="InterPro"/>
</dbReference>
<protein>
    <submittedName>
        <fullName evidence="7">Proton-exporting ATPase</fullName>
        <ecNumber evidence="7">3.6.3.6</ecNumber>
    </submittedName>
</protein>
<keyword evidence="4" id="KW-0406">Ion transport</keyword>
<feature type="region of interest" description="Disordered" evidence="5">
    <location>
        <begin position="551"/>
        <end position="574"/>
    </location>
</feature>
<dbReference type="GO" id="GO:0000329">
    <property type="term" value="C:fungal-type vacuole membrane"/>
    <property type="evidence" value="ECO:0007669"/>
    <property type="project" value="TreeGrafter"/>
</dbReference>
<comment type="caution">
    <text evidence="7">The sequence shown here is derived from an EMBL/GenBank/DDBJ whole genome shotgun (WGS) entry which is preliminary data.</text>
</comment>
<dbReference type="OrthoDB" id="288726at2759"/>
<dbReference type="RefSeq" id="XP_013329068.1">
    <property type="nucleotide sequence ID" value="XM_013473614.1"/>
</dbReference>
<dbReference type="Gene3D" id="1.25.10.10">
    <property type="entry name" value="Leucine-rich Repeat Variant"/>
    <property type="match status" value="1"/>
</dbReference>
<dbReference type="InterPro" id="IPR011987">
    <property type="entry name" value="ATPase_V1-cplx_hsu_C"/>
</dbReference>
<dbReference type="InterPro" id="IPR004908">
    <property type="entry name" value="ATPase_V1-cplx_hsu"/>
</dbReference>
<dbReference type="InterPro" id="IPR038497">
    <property type="entry name" value="ATPase_V1-cplx_hsu_C_sf"/>
</dbReference>
<dbReference type="FunFam" id="1.25.10.10:FF:000326">
    <property type="entry name" value="V-type proton ATPase subunit H"/>
    <property type="match status" value="1"/>
</dbReference>
<dbReference type="PANTHER" id="PTHR10698:SF0">
    <property type="entry name" value="V-TYPE PROTON ATPASE SUBUNIT H"/>
    <property type="match status" value="1"/>
</dbReference>
<feature type="domain" description="ATPase V1 complex subunit H C-terminal" evidence="6">
    <location>
        <begin position="371"/>
        <end position="471"/>
    </location>
</feature>
<dbReference type="Gene3D" id="1.25.40.150">
    <property type="entry name" value="V-type ATPase, subunit H, C-terminal domain"/>
    <property type="match status" value="1"/>
</dbReference>
<accession>A0A0F4YX77</accession>
<evidence type="ECO:0000256" key="4">
    <source>
        <dbReference type="ARBA" id="ARBA00023065"/>
    </source>
</evidence>
<evidence type="ECO:0000256" key="1">
    <source>
        <dbReference type="ARBA" id="ARBA00008613"/>
    </source>
</evidence>
<dbReference type="GO" id="GO:0000221">
    <property type="term" value="C:vacuolar proton-transporting V-type ATPase, V1 domain"/>
    <property type="evidence" value="ECO:0007669"/>
    <property type="project" value="InterPro"/>
</dbReference>
<dbReference type="GO" id="GO:0016787">
    <property type="term" value="F:hydrolase activity"/>
    <property type="evidence" value="ECO:0007669"/>
    <property type="project" value="UniProtKB-KW"/>
</dbReference>
<sequence>MSLEPPTYLSSLQNNIRARPIPWEGAVRAGNITDDQLRKIKAVDKVRKEQRRQTIDADLNGYTTLLAGGPDGKSVLESASKRTDIVQYILVLAADLLNGAIINDMDTGMIFSYSPSLASALVAHPDPYKPFLPLLRHSTNSEDPISLLTSSFLTNLVSTALVSSSKSSARDEEALPQLYSYLSSLVKNQDSGLQDIGVQGFSTLLRTKAAREIFWSQRKETVDPLVDILRAAAGAKDSGSSTLAGTSSIRNFDAGLGGGVGLQLLYHVLLVIWQLSFEGSPVGNDLQSDHDIIELYTQLLRLSPKEKTTRLLLATLNNLLSANRTTLLPVAVFVRLPALLSNLSGRHLTDPDLLEDLKSLSDMLDEYTKTQTTFDEYAAEVQSGHLRWSPPHRNPVFWRENARRILDEDQGALPKKLAEILSKSWDNDKQVLAIACNDVGNLVKQLPERRSQLEKLGLKARVMELMTDRDESRYRRLVLSRSPQEGNLASIVTVAAENPSSDACLDLSRDASDAKPGGKNVTNNTQNVGGARRPGCSAEYSPGEFIYTTGCTTGKSQSSSSPPPSSSSSSSQVTLVREIDPFSSLPPAQKALLHHYIREASHITSCHAGMQKEICRMIVPMALQTPSLLYATMALSAIHLEALNNHSETIKAAPDIARLMARSLEHFRTELQDPSRKGSDALLATARTLCLAEIHSGAIHPNTWRAHVEGAKALMTASDAQARSPQRNEAFRKYLDRWYRSIVSLTALNGNGPPIDDVVLKPHLGNAGLPDDPDYLDDYWGFTVHLADIFREIGAVAWKRHQCSGPNRSRLQIEETEFQERAESLERSVRTLIDRHAGNRPTFYPGVVEGLSEDCIREFMLCNEAFQHTALIHIYRRVRKWPAASPEVQHSVKRILECTSQIVPKSGLSPWVMLTTPLFTAGCEALGEDREAFKKLLLTLHDTTRIPNVLQSLKFLEIYWANDQLSEDEDWSHFLGKNGDFPLINEELT</sequence>
<dbReference type="STRING" id="1408163.A0A0F4YX77"/>
<dbReference type="PANTHER" id="PTHR10698">
    <property type="entry name" value="V-TYPE PROTON ATPASE SUBUNIT H"/>
    <property type="match status" value="1"/>
</dbReference>
<evidence type="ECO:0000313" key="7">
    <source>
        <dbReference type="EMBL" id="KKA22456.1"/>
    </source>
</evidence>
<comment type="similarity">
    <text evidence="1">Belongs to the V-ATPase H subunit family.</text>
</comment>
<dbReference type="Proteomes" id="UP000053958">
    <property type="component" value="Unassembled WGS sequence"/>
</dbReference>
<evidence type="ECO:0000256" key="3">
    <source>
        <dbReference type="ARBA" id="ARBA00022781"/>
    </source>
</evidence>
<evidence type="ECO:0000259" key="6">
    <source>
        <dbReference type="Pfam" id="PF11698"/>
    </source>
</evidence>
<dbReference type="AlphaFoldDB" id="A0A0F4YX77"/>
<dbReference type="InterPro" id="IPR011989">
    <property type="entry name" value="ARM-like"/>
</dbReference>
<evidence type="ECO:0000256" key="5">
    <source>
        <dbReference type="SAM" id="MobiDB-lite"/>
    </source>
</evidence>
<dbReference type="Pfam" id="PF03224">
    <property type="entry name" value="V-ATPase_H_N"/>
    <property type="match status" value="1"/>
</dbReference>
<dbReference type="InterPro" id="IPR021858">
    <property type="entry name" value="Fun_TF"/>
</dbReference>
<evidence type="ECO:0000313" key="8">
    <source>
        <dbReference type="Proteomes" id="UP000053958"/>
    </source>
</evidence>
<name>A0A0F4YX77_RASE3</name>
<keyword evidence="8" id="KW-1185">Reference proteome</keyword>
<dbReference type="GeneID" id="25315884"/>
<dbReference type="Pfam" id="PF11951">
    <property type="entry name" value="Fungal_trans_2"/>
    <property type="match status" value="1"/>
</dbReference>